<keyword evidence="1" id="KW-0378">Hydrolase</keyword>
<proteinExistence type="predicted"/>
<sequence>AAGMPVLVAYHFKSDVARLQRAFPKGRALDKNPDTIRDWNAGNIPVLFAHPASAGHGLNLQDGGNILAFFGHWWDLEQYQQIIERIGPTRQAQAGHTRPVFIHHIVAAGTVDELVMARRESKREVQDLLLEAVKRRETGKPLTPQGAIAL</sequence>
<dbReference type="GO" id="GO:0004386">
    <property type="term" value="F:helicase activity"/>
    <property type="evidence" value="ECO:0007669"/>
    <property type="project" value="UniProtKB-KW"/>
</dbReference>
<comment type="caution">
    <text evidence="1">The sequence shown here is derived from an EMBL/GenBank/DDBJ whole genome shotgun (WGS) entry which is preliminary data.</text>
</comment>
<keyword evidence="1" id="KW-0347">Helicase</keyword>
<feature type="non-terminal residue" evidence="1">
    <location>
        <position position="1"/>
    </location>
</feature>
<evidence type="ECO:0000313" key="1">
    <source>
        <dbReference type="EMBL" id="MRU22745.1"/>
    </source>
</evidence>
<evidence type="ECO:0000313" key="2">
    <source>
        <dbReference type="Proteomes" id="UP000474061"/>
    </source>
</evidence>
<keyword evidence="1" id="KW-0067">ATP-binding</keyword>
<name>A0A9Q4MEQ6_XYLFS</name>
<gene>
    <name evidence="1" type="ORF">FG476_01115</name>
</gene>
<dbReference type="EMBL" id="VDCJ01000247">
    <property type="protein sequence ID" value="MRU22745.1"/>
    <property type="molecule type" value="Genomic_DNA"/>
</dbReference>
<reference evidence="1" key="2">
    <citation type="journal article" date="2020" name="Appl. Environ. Microbiol.">
        <title>Multiple intercontinental introductions associated with the emergence of a plant pathogen in Europe.</title>
        <authorList>
            <person name="Landa B.B."/>
            <person name="Castillo A.I."/>
            <person name="Giampetruzzi A."/>
            <person name="Kahn A."/>
            <person name="Roman-Ecija M."/>
            <person name="Velasco-Amo M.P."/>
            <person name="Navas-Cortes J.A."/>
            <person name="Marco-Noales E."/>
            <person name="Barbe S."/>
            <person name="Moralejo E."/>
            <person name="Coletta-Filho H.D."/>
            <person name="Saldarelli P."/>
            <person name="Saponari M."/>
            <person name="Almeida R.P.P."/>
        </authorList>
    </citation>
    <scope>NUCLEOTIDE SEQUENCE</scope>
    <source>
        <strain evidence="1">XYL1981</strain>
    </source>
</reference>
<organism evidence="1 2">
    <name type="scientific">Xylella fastidiosa subsp. multiplex</name>
    <dbReference type="NCBI Taxonomy" id="644357"/>
    <lineage>
        <taxon>Bacteria</taxon>
        <taxon>Pseudomonadati</taxon>
        <taxon>Pseudomonadota</taxon>
        <taxon>Gammaproteobacteria</taxon>
        <taxon>Lysobacterales</taxon>
        <taxon>Lysobacteraceae</taxon>
        <taxon>Xylella</taxon>
    </lineage>
</organism>
<dbReference type="Gene3D" id="3.40.50.300">
    <property type="entry name" value="P-loop containing nucleotide triphosphate hydrolases"/>
    <property type="match status" value="1"/>
</dbReference>
<dbReference type="SUPFAM" id="SSF52540">
    <property type="entry name" value="P-loop containing nucleoside triphosphate hydrolases"/>
    <property type="match status" value="1"/>
</dbReference>
<reference evidence="1" key="1">
    <citation type="submission" date="2019-05" db="EMBL/GenBank/DDBJ databases">
        <authorList>
            <person name="Castillo A."/>
            <person name="Giampetruzzi A."/>
            <person name="Landa B."/>
            <person name="Saponari M."/>
            <person name="Almeida R.P.P."/>
            <person name="Moralejo E."/>
            <person name="Marco-Noales E."/>
            <person name="Velasco-Amo M.P."/>
            <person name="Roman-Ecija M."/>
            <person name="Navarro I."/>
            <person name="Monterde A."/>
            <person name="Barbe S."/>
        </authorList>
    </citation>
    <scope>NUCLEOTIDE SEQUENCE</scope>
    <source>
        <strain evidence="1">XYL1981</strain>
    </source>
</reference>
<dbReference type="InterPro" id="IPR027417">
    <property type="entry name" value="P-loop_NTPase"/>
</dbReference>
<keyword evidence="1" id="KW-0547">Nucleotide-binding</keyword>
<accession>A0A9Q4MEQ6</accession>
<dbReference type="AlphaFoldDB" id="A0A9Q4MEQ6"/>
<dbReference type="Proteomes" id="UP000474061">
    <property type="component" value="Unassembled WGS sequence"/>
</dbReference>
<protein>
    <submittedName>
        <fullName evidence="1">DEAD/DEAH box helicase</fullName>
    </submittedName>
</protein>